<evidence type="ECO:0000259" key="3">
    <source>
        <dbReference type="SMART" id="SM00841"/>
    </source>
</evidence>
<keyword evidence="5" id="KW-0251">Elongation factor</keyword>
<comment type="similarity">
    <text evidence="1 2">Belongs to the elongation factor P family.</text>
</comment>
<evidence type="ECO:0000256" key="2">
    <source>
        <dbReference type="HAMAP-Rule" id="MF_00646"/>
    </source>
</evidence>
<evidence type="ECO:0000256" key="1">
    <source>
        <dbReference type="ARBA" id="ARBA00009479"/>
    </source>
</evidence>
<dbReference type="InterPro" id="IPR014722">
    <property type="entry name" value="Rib_uL2_dom2"/>
</dbReference>
<dbReference type="SMART" id="SM00841">
    <property type="entry name" value="Elong-fact-P_C"/>
    <property type="match status" value="1"/>
</dbReference>
<organism evidence="5 6">
    <name type="scientific">Parendozoicomonas haliclonae</name>
    <dbReference type="NCBI Taxonomy" id="1960125"/>
    <lineage>
        <taxon>Bacteria</taxon>
        <taxon>Pseudomonadati</taxon>
        <taxon>Pseudomonadota</taxon>
        <taxon>Gammaproteobacteria</taxon>
        <taxon>Oceanospirillales</taxon>
        <taxon>Endozoicomonadaceae</taxon>
        <taxon>Parendozoicomonas</taxon>
    </lineage>
</organism>
<dbReference type="PANTHER" id="PTHR30053">
    <property type="entry name" value="ELONGATION FACTOR P"/>
    <property type="match status" value="1"/>
</dbReference>
<dbReference type="FunFam" id="2.40.50.140:FF:000004">
    <property type="entry name" value="Elongation factor P"/>
    <property type="match status" value="1"/>
</dbReference>
<dbReference type="RefSeq" id="WP_087108751.1">
    <property type="nucleotide sequence ID" value="NZ_CBCSCN010000008.1"/>
</dbReference>
<keyword evidence="5" id="KW-0648">Protein biosynthesis</keyword>
<dbReference type="InterPro" id="IPR015365">
    <property type="entry name" value="Elong-fact-P_C"/>
</dbReference>
<dbReference type="Gene3D" id="2.30.30.30">
    <property type="match status" value="1"/>
</dbReference>
<dbReference type="InterPro" id="IPR001059">
    <property type="entry name" value="Transl_elong_P/YeiP_cen"/>
</dbReference>
<sequence>MPAANELKKGQIVEINGQYYQVRTFEAKSPSSRGASTLYKIRFNQVPGGRKLEGSYTANDQFPSVPLQRREASFLYRDDNLFTFMDSEDYSQYSLGEEELEGQLEYLLDGMEGITLLIVDEQPLAIELPQSVIMEVVETSPAIKGASASARTKPARTPTGLEVQVPEYLEQGEMIKINTETGKFMSRA</sequence>
<dbReference type="EMBL" id="FWPT01000003">
    <property type="protein sequence ID" value="SMA43822.1"/>
    <property type="molecule type" value="Genomic_DNA"/>
</dbReference>
<reference evidence="5 6" key="1">
    <citation type="submission" date="2017-03" db="EMBL/GenBank/DDBJ databases">
        <authorList>
            <person name="Afonso C.L."/>
            <person name="Miller P.J."/>
            <person name="Scott M.A."/>
            <person name="Spackman E."/>
            <person name="Goraichik I."/>
            <person name="Dimitrov K.M."/>
            <person name="Suarez D.L."/>
            <person name="Swayne D.E."/>
        </authorList>
    </citation>
    <scope>NUCLEOTIDE SEQUENCE [LARGE SCALE GENOMIC DNA]</scope>
    <source>
        <strain evidence="5">SB41UT1</strain>
    </source>
</reference>
<proteinExistence type="inferred from homology"/>
<dbReference type="SUPFAM" id="SSF50104">
    <property type="entry name" value="Translation proteins SH3-like domain"/>
    <property type="match status" value="1"/>
</dbReference>
<accession>A0A1X7AIS4</accession>
<dbReference type="Pfam" id="PF08207">
    <property type="entry name" value="EFP_N"/>
    <property type="match status" value="1"/>
</dbReference>
<dbReference type="InterPro" id="IPR013185">
    <property type="entry name" value="Transl_elong_KOW-like"/>
</dbReference>
<dbReference type="GO" id="GO:0003746">
    <property type="term" value="F:translation elongation factor activity"/>
    <property type="evidence" value="ECO:0007669"/>
    <property type="project" value="UniProtKB-UniRule"/>
</dbReference>
<dbReference type="PROSITE" id="PS01275">
    <property type="entry name" value="EFP"/>
    <property type="match status" value="1"/>
</dbReference>
<dbReference type="InterPro" id="IPR011897">
    <property type="entry name" value="Transl_elong_p-like_YeiP"/>
</dbReference>
<gene>
    <name evidence="5" type="primary">yeiP</name>
    <name evidence="5" type="ORF">EHSB41UT_01679</name>
</gene>
<dbReference type="InterPro" id="IPR020599">
    <property type="entry name" value="Transl_elong_fac_P/YeiP"/>
</dbReference>
<name>A0A1X7AIS4_9GAMM</name>
<dbReference type="InterPro" id="IPR012340">
    <property type="entry name" value="NA-bd_OB-fold"/>
</dbReference>
<dbReference type="InterPro" id="IPR008991">
    <property type="entry name" value="Translation_prot_SH3-like_sf"/>
</dbReference>
<dbReference type="Gene3D" id="2.40.50.140">
    <property type="entry name" value="Nucleic acid-binding proteins"/>
    <property type="match status" value="2"/>
</dbReference>
<dbReference type="CDD" id="cd05794">
    <property type="entry name" value="S1_EF-P_repeat_2"/>
    <property type="match status" value="1"/>
</dbReference>
<dbReference type="PIRSF" id="PIRSF005901">
    <property type="entry name" value="EF-P"/>
    <property type="match status" value="1"/>
</dbReference>
<dbReference type="Proteomes" id="UP000196573">
    <property type="component" value="Unassembled WGS sequence"/>
</dbReference>
<evidence type="ECO:0000313" key="6">
    <source>
        <dbReference type="Proteomes" id="UP000196573"/>
    </source>
</evidence>
<dbReference type="NCBIfam" id="NF003392">
    <property type="entry name" value="PRK04542.1"/>
    <property type="match status" value="1"/>
</dbReference>
<dbReference type="SUPFAM" id="SSF50249">
    <property type="entry name" value="Nucleic acid-binding proteins"/>
    <property type="match status" value="2"/>
</dbReference>
<dbReference type="NCBIfam" id="NF001810">
    <property type="entry name" value="PRK00529.1"/>
    <property type="match status" value="1"/>
</dbReference>
<dbReference type="OrthoDB" id="5599402at2"/>
<protein>
    <recommendedName>
        <fullName evidence="2">Elongation factor P-like protein</fullName>
    </recommendedName>
</protein>
<feature type="domain" description="Translation elongation factor P/YeiP central" evidence="4">
    <location>
        <begin position="69"/>
        <end position="124"/>
    </location>
</feature>
<keyword evidence="6" id="KW-1185">Reference proteome</keyword>
<dbReference type="Pfam" id="PF01132">
    <property type="entry name" value="EFP"/>
    <property type="match status" value="1"/>
</dbReference>
<dbReference type="GO" id="GO:0005829">
    <property type="term" value="C:cytosol"/>
    <property type="evidence" value="ECO:0007669"/>
    <property type="project" value="UniProtKB-ARBA"/>
</dbReference>
<dbReference type="InterPro" id="IPR013852">
    <property type="entry name" value="Transl_elong_P/YeiP_CS"/>
</dbReference>
<feature type="domain" description="Elongation factor P C-terminal" evidence="3">
    <location>
        <begin position="132"/>
        <end position="187"/>
    </location>
</feature>
<evidence type="ECO:0000313" key="5">
    <source>
        <dbReference type="EMBL" id="SMA43822.1"/>
    </source>
</evidence>
<dbReference type="SMART" id="SM01185">
    <property type="entry name" value="EFP"/>
    <property type="match status" value="1"/>
</dbReference>
<dbReference type="PANTHER" id="PTHR30053:SF14">
    <property type="entry name" value="TRANSLATION ELONGATION FACTOR KOW-LIKE DOMAIN-CONTAINING PROTEIN"/>
    <property type="match status" value="1"/>
</dbReference>
<dbReference type="GO" id="GO:0043043">
    <property type="term" value="P:peptide biosynthetic process"/>
    <property type="evidence" value="ECO:0007669"/>
    <property type="project" value="InterPro"/>
</dbReference>
<dbReference type="HAMAP" id="MF_00646">
    <property type="entry name" value="EFP"/>
    <property type="match status" value="1"/>
</dbReference>
<dbReference type="AlphaFoldDB" id="A0A1X7AIS4"/>
<evidence type="ECO:0000259" key="4">
    <source>
        <dbReference type="SMART" id="SM01185"/>
    </source>
</evidence>
<dbReference type="Pfam" id="PF09285">
    <property type="entry name" value="Elong-fact-P_C"/>
    <property type="match status" value="1"/>
</dbReference>